<name>A0AAU9WHZ2_9CNID</name>
<reference evidence="1 2" key="1">
    <citation type="submission" date="2022-05" db="EMBL/GenBank/DDBJ databases">
        <authorList>
            <consortium name="Genoscope - CEA"/>
            <person name="William W."/>
        </authorList>
    </citation>
    <scope>NUCLEOTIDE SEQUENCE [LARGE SCALE GENOMIC DNA]</scope>
</reference>
<proteinExistence type="predicted"/>
<comment type="caution">
    <text evidence="1">The sequence shown here is derived from an EMBL/GenBank/DDBJ whole genome shotgun (WGS) entry which is preliminary data.</text>
</comment>
<dbReference type="Proteomes" id="UP001159428">
    <property type="component" value="Unassembled WGS sequence"/>
</dbReference>
<sequence>MGIHYDSFGIIRKGATSQPLEQFNQNVKKVHGYIKSIIGKEEETNHLKKDSTMNGPEGSVSQKISYFIELWKNGVNSLVRKIEIINIDYKDNVDWQALLTTQIEDLLSGFTTGSVYAEQKPDAVARVKFPNDQCEQSATALISHIHSIPSVEGYESGSEDNDSEIELDSEELIICKPMITMSRGKEKVGVQFDV</sequence>
<keyword evidence="2" id="KW-1185">Reference proteome</keyword>
<evidence type="ECO:0000313" key="2">
    <source>
        <dbReference type="Proteomes" id="UP001159428"/>
    </source>
</evidence>
<gene>
    <name evidence="1" type="ORF">PMEA_00005179</name>
</gene>
<dbReference type="AlphaFoldDB" id="A0AAU9WHZ2"/>
<accession>A0AAU9WHZ2</accession>
<organism evidence="1 2">
    <name type="scientific">Pocillopora meandrina</name>
    <dbReference type="NCBI Taxonomy" id="46732"/>
    <lineage>
        <taxon>Eukaryota</taxon>
        <taxon>Metazoa</taxon>
        <taxon>Cnidaria</taxon>
        <taxon>Anthozoa</taxon>
        <taxon>Hexacorallia</taxon>
        <taxon>Scleractinia</taxon>
        <taxon>Astrocoeniina</taxon>
        <taxon>Pocilloporidae</taxon>
        <taxon>Pocillopora</taxon>
    </lineage>
</organism>
<evidence type="ECO:0000313" key="1">
    <source>
        <dbReference type="EMBL" id="CAH3111890.1"/>
    </source>
</evidence>
<dbReference type="EMBL" id="CALNXJ010000013">
    <property type="protein sequence ID" value="CAH3111890.1"/>
    <property type="molecule type" value="Genomic_DNA"/>
</dbReference>
<protein>
    <submittedName>
        <fullName evidence="1">Uncharacterized protein</fullName>
    </submittedName>
</protein>